<dbReference type="InterPro" id="IPR005380">
    <property type="entry name" value="XS_domain"/>
</dbReference>
<dbReference type="HOGENOM" id="CLU_329399_0_0_1"/>
<dbReference type="EMBL" id="KI392591">
    <property type="protein sequence ID" value="ERN13144.1"/>
    <property type="molecule type" value="Genomic_DNA"/>
</dbReference>
<dbReference type="OrthoDB" id="777694at2759"/>
<dbReference type="Gramene" id="ERN13144">
    <property type="protein sequence ID" value="ERN13144"/>
    <property type="gene ID" value="AMTR_s00040p00190140"/>
</dbReference>
<feature type="region of interest" description="Disordered" evidence="1">
    <location>
        <begin position="194"/>
        <end position="218"/>
    </location>
</feature>
<dbReference type="STRING" id="13333.W1PYJ4"/>
<sequence>MAMRERGLEVMRNRSPPPKIRDQRPDWYPELDSRRHDDTRHPDTRSRRSLSPDRGNGRRIMGVKRRNPSLERREFKRILDDKRGVLRPHSPFDSKRPLGRDIDERPHFDEGFFMRDSPSRDFRCNYLLSEPSAVGPESKRVGRAAMASVKNRDKEFQGGPENGSALDGKAMLVQKSITLDGTIRPFFTLPPENFLPQGPNSSRIGGFPSSGNLGSNQDLRYRDVVNARANKLPMRDPYEGEEKRTYFRRDEHPYLPPQSKALGSTSSSLSKDHFYGSVREPPSSGYGRSSKFPDPLSCERRGSSDVFDDPNLMGSKDLRKYPKGPPLSPPPRDKALDYGFSELGRGERLGSGLSGGVFYGKIHASSRGDYGHREPFGQHFVNPISERLDDVGASRRSLRENALGDPPLPSDAMELIISGNTHHPDYGMQPSRDFSISLPRDDYSCRREPAPLSYREGLKSSSVSEIEKDVYRPGLSAQRKLHEEDLSMDVPRERLIKRKFVVDEMSGEPHLMRGEFSSERGIARRTHEFDVEDRDDKWIDRAQGGLSISKSLNIDHPQYRTSRSFNEVASNRVSGLWLPRENETEQAKGAVLDRLSYGRNFSFKRRSRLSPQDFDPSSRFNDSHDHKRLFKFRKSYQEDDRHEGGLSLQDEEQRDDDMTPQIKPEPPEHSEEFKQLVHRAFLRFSKELNENPGQRKRYKEQGKAGSVRCIVCDSLSKEFSDTHNLVMHTYNSQKVGLKTDHLGLHRAICVLMGWNSLVPPDTARAYQNLTNAEASAQKEDLIVWPPVVVIHNKSIVINKNAEGQVVVSVDRMEEILREMSFNTGKVKVWKGKHLSLSILLVKFPGTFSGLQDAERLHKHYFDKGRGRKEWQNHLKFKAEPSKTSDSSEKEDSSLLYGYIGLAGDIDKFDIGTKKRCVVKSMKDIKAIADAPLKTRE</sequence>
<dbReference type="Proteomes" id="UP000017836">
    <property type="component" value="Unassembled WGS sequence"/>
</dbReference>
<gene>
    <name evidence="3" type="ORF">AMTR_s00040p00190140</name>
</gene>
<keyword evidence="4" id="KW-1185">Reference proteome</keyword>
<proteinExistence type="predicted"/>
<evidence type="ECO:0000256" key="1">
    <source>
        <dbReference type="SAM" id="MobiDB-lite"/>
    </source>
</evidence>
<dbReference type="PANTHER" id="PTHR46619:SF2">
    <property type="entry name" value="XS DOMAIN PROTEIN"/>
    <property type="match status" value="1"/>
</dbReference>
<dbReference type="InterPro" id="IPR038588">
    <property type="entry name" value="XS_domain_sf"/>
</dbReference>
<feature type="region of interest" description="Disordered" evidence="1">
    <location>
        <begin position="633"/>
        <end position="671"/>
    </location>
</feature>
<organism evidence="3 4">
    <name type="scientific">Amborella trichopoda</name>
    <dbReference type="NCBI Taxonomy" id="13333"/>
    <lineage>
        <taxon>Eukaryota</taxon>
        <taxon>Viridiplantae</taxon>
        <taxon>Streptophyta</taxon>
        <taxon>Embryophyta</taxon>
        <taxon>Tracheophyta</taxon>
        <taxon>Spermatophyta</taxon>
        <taxon>Magnoliopsida</taxon>
        <taxon>Amborellales</taxon>
        <taxon>Amborellaceae</taxon>
        <taxon>Amborella</taxon>
    </lineage>
</organism>
<feature type="region of interest" description="Disordered" evidence="1">
    <location>
        <begin position="1"/>
        <end position="67"/>
    </location>
</feature>
<evidence type="ECO:0000313" key="3">
    <source>
        <dbReference type="EMBL" id="ERN13144.1"/>
    </source>
</evidence>
<dbReference type="KEGG" id="atr:18441382"/>
<feature type="compositionally biased region" description="Basic and acidic residues" evidence="1">
    <location>
        <begin position="1"/>
        <end position="12"/>
    </location>
</feature>
<feature type="compositionally biased region" description="Low complexity" evidence="1">
    <location>
        <begin position="259"/>
        <end position="269"/>
    </location>
</feature>
<protein>
    <recommendedName>
        <fullName evidence="2">XS domain-containing protein</fullName>
    </recommendedName>
</protein>
<feature type="region of interest" description="Disordered" evidence="1">
    <location>
        <begin position="247"/>
        <end position="333"/>
    </location>
</feature>
<evidence type="ECO:0000259" key="2">
    <source>
        <dbReference type="Pfam" id="PF03468"/>
    </source>
</evidence>
<name>W1PYJ4_AMBTC</name>
<dbReference type="GO" id="GO:0031047">
    <property type="term" value="P:regulatory ncRNA-mediated gene silencing"/>
    <property type="evidence" value="ECO:0007669"/>
    <property type="project" value="InterPro"/>
</dbReference>
<evidence type="ECO:0000313" key="4">
    <source>
        <dbReference type="Proteomes" id="UP000017836"/>
    </source>
</evidence>
<dbReference type="OMA" id="IVCGRSY"/>
<accession>W1PYJ4</accession>
<dbReference type="Gene3D" id="3.30.70.2890">
    <property type="entry name" value="XS domain"/>
    <property type="match status" value="1"/>
</dbReference>
<feature type="domain" description="XS" evidence="2">
    <location>
        <begin position="779"/>
        <end position="906"/>
    </location>
</feature>
<feature type="compositionally biased region" description="Basic and acidic residues" evidence="1">
    <location>
        <begin position="19"/>
        <end position="46"/>
    </location>
</feature>
<dbReference type="Pfam" id="PF03468">
    <property type="entry name" value="XS"/>
    <property type="match status" value="1"/>
</dbReference>
<feature type="compositionally biased region" description="Basic and acidic residues" evidence="1">
    <location>
        <begin position="635"/>
        <end position="644"/>
    </location>
</feature>
<feature type="compositionally biased region" description="Polar residues" evidence="1">
    <location>
        <begin position="198"/>
        <end position="218"/>
    </location>
</feature>
<dbReference type="PANTHER" id="PTHR46619">
    <property type="entry name" value="RNA RECOGNITION MOTIF XS DOMAIN PROTEIN-RELATED"/>
    <property type="match status" value="1"/>
</dbReference>
<dbReference type="AlphaFoldDB" id="W1PYJ4"/>
<reference evidence="4" key="1">
    <citation type="journal article" date="2013" name="Science">
        <title>The Amborella genome and the evolution of flowering plants.</title>
        <authorList>
            <consortium name="Amborella Genome Project"/>
        </authorList>
    </citation>
    <scope>NUCLEOTIDE SEQUENCE [LARGE SCALE GENOMIC DNA]</scope>
</reference>
<dbReference type="eggNOG" id="ENOG502QQ93">
    <property type="taxonomic scope" value="Eukaryota"/>
</dbReference>